<proteinExistence type="predicted"/>
<gene>
    <name evidence="2" type="ORF">GPECTOR_4g1011</name>
</gene>
<keyword evidence="3" id="KW-1185">Reference proteome</keyword>
<dbReference type="EMBL" id="LSYV01000005">
    <property type="protein sequence ID" value="KXZ54460.1"/>
    <property type="molecule type" value="Genomic_DNA"/>
</dbReference>
<organism evidence="2 3">
    <name type="scientific">Gonium pectorale</name>
    <name type="common">Green alga</name>
    <dbReference type="NCBI Taxonomy" id="33097"/>
    <lineage>
        <taxon>Eukaryota</taxon>
        <taxon>Viridiplantae</taxon>
        <taxon>Chlorophyta</taxon>
        <taxon>core chlorophytes</taxon>
        <taxon>Chlorophyceae</taxon>
        <taxon>CS clade</taxon>
        <taxon>Chlamydomonadales</taxon>
        <taxon>Volvocaceae</taxon>
        <taxon>Gonium</taxon>
    </lineage>
</organism>
<feature type="compositionally biased region" description="Low complexity" evidence="1">
    <location>
        <begin position="305"/>
        <end position="323"/>
    </location>
</feature>
<comment type="caution">
    <text evidence="2">The sequence shown here is derived from an EMBL/GenBank/DDBJ whole genome shotgun (WGS) entry which is preliminary data.</text>
</comment>
<evidence type="ECO:0000313" key="3">
    <source>
        <dbReference type="Proteomes" id="UP000075714"/>
    </source>
</evidence>
<sequence length="360" mass="35828">MWGLAHWGVKEEGDFETDCVVGLGRIDALTLSDDDEGEPGDGGPARPRCRRACQYGYASCAPPHHAWASAAVLAVSAAGAAAAAGLGSRSGDSPRAAEDGYLGAPTAAAAAASAAEGPAAAVLSAHVAAALAGGSQEEGEHNSDDGLPPSERAFSAAGLEPPTGRPPFRSPGTTPRPDLEPQLEPALELGRPRCSSGRGIGLGRSGLSGATPRGPARPPRVCELGYCGTIPIGAEAAAVPARWELPFVGPRAPPDVEQRPSGEGAEGVAADGDRASGFFGKSVAVGLTSLLDTVVDGRVCGGQQNQQAEEEGAAPAAAEPRACGGDGGGGRSARPRAHGGAGRLGRRLFGCFAWGVGADA</sequence>
<reference evidence="3" key="1">
    <citation type="journal article" date="2016" name="Nat. Commun.">
        <title>The Gonium pectorale genome demonstrates co-option of cell cycle regulation during the evolution of multicellularity.</title>
        <authorList>
            <person name="Hanschen E.R."/>
            <person name="Marriage T.N."/>
            <person name="Ferris P.J."/>
            <person name="Hamaji T."/>
            <person name="Toyoda A."/>
            <person name="Fujiyama A."/>
            <person name="Neme R."/>
            <person name="Noguchi H."/>
            <person name="Minakuchi Y."/>
            <person name="Suzuki M."/>
            <person name="Kawai-Toyooka H."/>
            <person name="Smith D.R."/>
            <person name="Sparks H."/>
            <person name="Anderson J."/>
            <person name="Bakaric R."/>
            <person name="Luria V."/>
            <person name="Karger A."/>
            <person name="Kirschner M.W."/>
            <person name="Durand P.M."/>
            <person name="Michod R.E."/>
            <person name="Nozaki H."/>
            <person name="Olson B.J."/>
        </authorList>
    </citation>
    <scope>NUCLEOTIDE SEQUENCE [LARGE SCALE GENOMIC DNA]</scope>
    <source>
        <strain evidence="3">NIES-2863</strain>
    </source>
</reference>
<dbReference type="Proteomes" id="UP000075714">
    <property type="component" value="Unassembled WGS sequence"/>
</dbReference>
<dbReference type="AlphaFoldDB" id="A0A150GYQ7"/>
<protein>
    <submittedName>
        <fullName evidence="2">Uncharacterized protein</fullName>
    </submittedName>
</protein>
<name>A0A150GYQ7_GONPE</name>
<evidence type="ECO:0000256" key="1">
    <source>
        <dbReference type="SAM" id="MobiDB-lite"/>
    </source>
</evidence>
<accession>A0A150GYQ7</accession>
<evidence type="ECO:0000313" key="2">
    <source>
        <dbReference type="EMBL" id="KXZ54460.1"/>
    </source>
</evidence>
<feature type="region of interest" description="Disordered" evidence="1">
    <location>
        <begin position="132"/>
        <end position="217"/>
    </location>
</feature>
<feature type="region of interest" description="Disordered" evidence="1">
    <location>
        <begin position="305"/>
        <end position="341"/>
    </location>
</feature>